<proteinExistence type="predicted"/>
<dbReference type="PANTHER" id="PTHR45675">
    <property type="entry name" value="MYB TRANSCRIPTION FACTOR-RELATED-RELATED"/>
    <property type="match status" value="1"/>
</dbReference>
<dbReference type="GeneID" id="125422166"/>
<dbReference type="Pfam" id="PF00249">
    <property type="entry name" value="Myb_DNA-binding"/>
    <property type="match status" value="2"/>
</dbReference>
<feature type="domain" description="Myb-like" evidence="7">
    <location>
        <begin position="12"/>
        <end position="64"/>
    </location>
</feature>
<dbReference type="PANTHER" id="PTHR45675:SF17">
    <property type="entry name" value="MYB TRANSCRIPTION FACTOR"/>
    <property type="match status" value="1"/>
</dbReference>
<accession>A0ABM3IHJ9</accession>
<dbReference type="Gene3D" id="1.10.10.60">
    <property type="entry name" value="Homeodomain-like"/>
    <property type="match status" value="2"/>
</dbReference>
<evidence type="ECO:0000256" key="5">
    <source>
        <dbReference type="ARBA" id="ARBA00023163"/>
    </source>
</evidence>
<evidence type="ECO:0000256" key="3">
    <source>
        <dbReference type="ARBA" id="ARBA00023015"/>
    </source>
</evidence>
<evidence type="ECO:0000259" key="7">
    <source>
        <dbReference type="PROSITE" id="PS50090"/>
    </source>
</evidence>
<keyword evidence="6" id="KW-0539">Nucleus</keyword>
<dbReference type="SMART" id="SM00717">
    <property type="entry name" value="SANT"/>
    <property type="match status" value="2"/>
</dbReference>
<sequence>MVELMAWRIQDQQGWRKGPWTPHEDKLLTEYVNMHGEGRWSSVARDSGLNRTGKSCRLRWVNYLRPGLKRGQLTPQEEGIVIELHGLWGNKWSTIARYLPGRTDNEIKNYWRTHFKKKQAKSSKKQEKRKSQILKQMLLKQDNHDYDHDQQQLQPKEETMMKGLASIHVEAGIDQVKTITTDHQLQAKDDHQQRQENIMVSKLQNSDGTEDCFPMMHQDVACWWDSMADFLEYGSWGGLWNLDDHHPAHDDHGATMDHGMNQYCSKLGGQNNQALASYCGGDSNKQRAIENHQANHNNLYNYQGFSF</sequence>
<comment type="subcellular location">
    <subcellularLocation>
        <location evidence="1">Nucleus</location>
    </subcellularLocation>
</comment>
<name>A0ABM3IHJ9_ZIZJJ</name>
<dbReference type="PROSITE" id="PS51294">
    <property type="entry name" value="HTH_MYB"/>
    <property type="match status" value="2"/>
</dbReference>
<keyword evidence="5" id="KW-0804">Transcription</keyword>
<evidence type="ECO:0000256" key="1">
    <source>
        <dbReference type="ARBA" id="ARBA00004123"/>
    </source>
</evidence>
<keyword evidence="9" id="KW-1185">Reference proteome</keyword>
<dbReference type="InterPro" id="IPR001005">
    <property type="entry name" value="SANT/Myb"/>
</dbReference>
<gene>
    <name evidence="10" type="primary">LOC125422166</name>
</gene>
<feature type="domain" description="HTH myb-type" evidence="8">
    <location>
        <begin position="65"/>
        <end position="119"/>
    </location>
</feature>
<dbReference type="SUPFAM" id="SSF46689">
    <property type="entry name" value="Homeodomain-like"/>
    <property type="match status" value="1"/>
</dbReference>
<dbReference type="InterPro" id="IPR044676">
    <property type="entry name" value="EOBI/EOBII-like_plant"/>
</dbReference>
<dbReference type="InterPro" id="IPR009057">
    <property type="entry name" value="Homeodomain-like_sf"/>
</dbReference>
<evidence type="ECO:0000256" key="4">
    <source>
        <dbReference type="ARBA" id="ARBA00023125"/>
    </source>
</evidence>
<evidence type="ECO:0000313" key="9">
    <source>
        <dbReference type="Proteomes" id="UP001652623"/>
    </source>
</evidence>
<keyword evidence="3" id="KW-0805">Transcription regulation</keyword>
<dbReference type="RefSeq" id="XP_048328613.2">
    <property type="nucleotide sequence ID" value="XM_048472656.2"/>
</dbReference>
<evidence type="ECO:0000313" key="10">
    <source>
        <dbReference type="RefSeq" id="XP_048328613.2"/>
    </source>
</evidence>
<dbReference type="PROSITE" id="PS50090">
    <property type="entry name" value="MYB_LIKE"/>
    <property type="match status" value="2"/>
</dbReference>
<feature type="domain" description="Myb-like" evidence="7">
    <location>
        <begin position="65"/>
        <end position="115"/>
    </location>
</feature>
<organism evidence="9 10">
    <name type="scientific">Ziziphus jujuba</name>
    <name type="common">Chinese jujube</name>
    <name type="synonym">Ziziphus sativa</name>
    <dbReference type="NCBI Taxonomy" id="326968"/>
    <lineage>
        <taxon>Eukaryota</taxon>
        <taxon>Viridiplantae</taxon>
        <taxon>Streptophyta</taxon>
        <taxon>Embryophyta</taxon>
        <taxon>Tracheophyta</taxon>
        <taxon>Spermatophyta</taxon>
        <taxon>Magnoliopsida</taxon>
        <taxon>eudicotyledons</taxon>
        <taxon>Gunneridae</taxon>
        <taxon>Pentapetalae</taxon>
        <taxon>rosids</taxon>
        <taxon>fabids</taxon>
        <taxon>Rosales</taxon>
        <taxon>Rhamnaceae</taxon>
        <taxon>Paliureae</taxon>
        <taxon>Ziziphus</taxon>
    </lineage>
</organism>
<reference evidence="10" key="1">
    <citation type="submission" date="2025-08" db="UniProtKB">
        <authorList>
            <consortium name="RefSeq"/>
        </authorList>
    </citation>
    <scope>IDENTIFICATION</scope>
    <source>
        <tissue evidence="10">Seedling</tissue>
    </source>
</reference>
<evidence type="ECO:0000256" key="2">
    <source>
        <dbReference type="ARBA" id="ARBA00022737"/>
    </source>
</evidence>
<feature type="domain" description="HTH myb-type" evidence="8">
    <location>
        <begin position="16"/>
        <end position="64"/>
    </location>
</feature>
<dbReference type="Proteomes" id="UP001652623">
    <property type="component" value="Chromosome 4"/>
</dbReference>
<protein>
    <submittedName>
        <fullName evidence="10">MYB-like transcription factor EOBII</fullName>
    </submittedName>
</protein>
<keyword evidence="2" id="KW-0677">Repeat</keyword>
<dbReference type="InterPro" id="IPR017930">
    <property type="entry name" value="Myb_dom"/>
</dbReference>
<evidence type="ECO:0000256" key="6">
    <source>
        <dbReference type="ARBA" id="ARBA00023242"/>
    </source>
</evidence>
<dbReference type="CDD" id="cd00167">
    <property type="entry name" value="SANT"/>
    <property type="match status" value="2"/>
</dbReference>
<evidence type="ECO:0000259" key="8">
    <source>
        <dbReference type="PROSITE" id="PS51294"/>
    </source>
</evidence>
<keyword evidence="4" id="KW-0238">DNA-binding</keyword>